<evidence type="ECO:0000313" key="1">
    <source>
        <dbReference type="EMBL" id="RFT07201.1"/>
    </source>
</evidence>
<reference evidence="1 2" key="1">
    <citation type="submission" date="2018-07" db="EMBL/GenBank/DDBJ databases">
        <title>GABA Modulating Bacteria of the Human Gut Microbiota.</title>
        <authorList>
            <person name="Strandwitz P."/>
            <person name="Kim K.H."/>
            <person name="Terekhova D."/>
            <person name="Liu J.K."/>
            <person name="Sharma A."/>
            <person name="Levering J."/>
            <person name="Mcdonald D."/>
            <person name="Dietrich D."/>
            <person name="Ramadhar T.R."/>
            <person name="Lekbua A."/>
            <person name="Mroue N."/>
            <person name="Liston C."/>
            <person name="Stewart E.J."/>
            <person name="Dubin M.J."/>
            <person name="Zengler K."/>
            <person name="Knight R."/>
            <person name="Gilbert J.A."/>
            <person name="Clardy J."/>
            <person name="Lewis K."/>
        </authorList>
    </citation>
    <scope>NUCLEOTIDE SEQUENCE [LARGE SCALE GENOMIC DNA]</scope>
    <source>
        <strain evidence="1 2">KLE1738</strain>
    </source>
</reference>
<dbReference type="AlphaFoldDB" id="A0A3E2B5G4"/>
<comment type="caution">
    <text evidence="1">The sequence shown here is derived from an EMBL/GenBank/DDBJ whole genome shotgun (WGS) entry which is preliminary data.</text>
</comment>
<dbReference type="GeneID" id="97996516"/>
<proteinExistence type="predicted"/>
<protein>
    <submittedName>
        <fullName evidence="1">Uncharacterized protein</fullName>
    </submittedName>
</protein>
<gene>
    <name evidence="1" type="ORF">DV520_04245</name>
</gene>
<dbReference type="EMBL" id="QQRQ01000004">
    <property type="protein sequence ID" value="RFT07201.1"/>
    <property type="molecule type" value="Genomic_DNA"/>
</dbReference>
<accession>A0A3E2B5G4</accession>
<evidence type="ECO:0000313" key="2">
    <source>
        <dbReference type="Proteomes" id="UP000260649"/>
    </source>
</evidence>
<organism evidence="1 2">
    <name type="scientific">Evtepia gabavorous</name>
    <dbReference type="NCBI Taxonomy" id="2211183"/>
    <lineage>
        <taxon>Bacteria</taxon>
        <taxon>Bacillati</taxon>
        <taxon>Bacillota</taxon>
        <taxon>Clostridia</taxon>
        <taxon>Eubacteriales</taxon>
        <taxon>Evtepia</taxon>
    </lineage>
</organism>
<sequence>MSYKVSFKTSEQSFISPNLKSNIKYYNLDLSKAGSMVNIPIENLVLTYQNVSTSALRIGIQALSTSVPVLADIRRASIYNSGAVEAQSNNNATITTRLVLDDIVYSNSEETHWMRIRQRDPDSQLWSMCEVRTFASQGGARTSICVEWLYMQASFVAPS</sequence>
<keyword evidence="2" id="KW-1185">Reference proteome</keyword>
<dbReference type="Proteomes" id="UP000260649">
    <property type="component" value="Unassembled WGS sequence"/>
</dbReference>
<dbReference type="RefSeq" id="WP_021920506.1">
    <property type="nucleotide sequence ID" value="NZ_CAKXKJ010000032.1"/>
</dbReference>
<name>A0A3E2B5G4_9FIRM</name>